<dbReference type="InterPro" id="IPR015424">
    <property type="entry name" value="PyrdxlP-dep_Trfase"/>
</dbReference>
<comment type="subunit">
    <text evidence="7">Homodimer.</text>
</comment>
<comment type="caution">
    <text evidence="11">The sequence shown here is derived from an EMBL/GenBank/DDBJ whole genome shotgun (WGS) entry which is preliminary data.</text>
</comment>
<evidence type="ECO:0000256" key="3">
    <source>
        <dbReference type="ARBA" id="ARBA00022679"/>
    </source>
</evidence>
<keyword evidence="2 7" id="KW-0032">Aminotransferase</keyword>
<evidence type="ECO:0000256" key="8">
    <source>
        <dbReference type="PIRSR" id="PIRSR000524-1"/>
    </source>
</evidence>
<dbReference type="GO" id="GO:0047304">
    <property type="term" value="F:2-aminoethylphosphonate-pyruvate transaminase activity"/>
    <property type="evidence" value="ECO:0007669"/>
    <property type="project" value="UniProtKB-UniRule"/>
</dbReference>
<dbReference type="GO" id="GO:0019700">
    <property type="term" value="P:organic phosphonate catabolic process"/>
    <property type="evidence" value="ECO:0007669"/>
    <property type="project" value="UniProtKB-UniRule"/>
</dbReference>
<dbReference type="EC" id="2.6.1.37" evidence="7"/>
<dbReference type="Gene3D" id="3.40.640.10">
    <property type="entry name" value="Type I PLP-dependent aspartate aminotransferase-like (Major domain)"/>
    <property type="match status" value="1"/>
</dbReference>
<protein>
    <recommendedName>
        <fullName evidence="7">2-aminoethylphosphonate--pyruvate transaminase</fullName>
        <ecNumber evidence="7">2.6.1.37</ecNumber>
    </recommendedName>
    <alternativeName>
        <fullName evidence="7">2-aminoethylphosphonate aminotransferase</fullName>
    </alternativeName>
    <alternativeName>
        <fullName evidence="7">AEP transaminase</fullName>
        <shortName evidence="7">AEPT</shortName>
    </alternativeName>
</protein>
<evidence type="ECO:0000256" key="2">
    <source>
        <dbReference type="ARBA" id="ARBA00022576"/>
    </source>
</evidence>
<dbReference type="PANTHER" id="PTHR42778:SF1">
    <property type="entry name" value="2-AMINOETHYLPHOSPHONATE--PYRUVATE TRANSAMINASE"/>
    <property type="match status" value="1"/>
</dbReference>
<accession>A0A2W2BAV5</accession>
<evidence type="ECO:0000256" key="7">
    <source>
        <dbReference type="HAMAP-Rule" id="MF_01376"/>
    </source>
</evidence>
<dbReference type="EMBL" id="QKVK01000003">
    <property type="protein sequence ID" value="PZF77248.1"/>
    <property type="molecule type" value="Genomic_DNA"/>
</dbReference>
<comment type="catalytic activity">
    <reaction evidence="6 7">
        <text>(2-aminoethyl)phosphonate + pyruvate = phosphonoacetaldehyde + L-alanine</text>
        <dbReference type="Rhea" id="RHEA:17021"/>
        <dbReference type="ChEBI" id="CHEBI:15361"/>
        <dbReference type="ChEBI" id="CHEBI:57418"/>
        <dbReference type="ChEBI" id="CHEBI:57972"/>
        <dbReference type="ChEBI" id="CHEBI:58383"/>
        <dbReference type="EC" id="2.6.1.37"/>
    </reaction>
</comment>
<feature type="modified residue" description="N6-(pyridoxal phosphate)lysine" evidence="7 9">
    <location>
        <position position="205"/>
    </location>
</feature>
<name>A0A2W2BAV5_9HYPH</name>
<evidence type="ECO:0000259" key="10">
    <source>
        <dbReference type="Pfam" id="PF00266"/>
    </source>
</evidence>
<dbReference type="Gene3D" id="3.90.1150.10">
    <property type="entry name" value="Aspartate Aminotransferase, domain 1"/>
    <property type="match status" value="1"/>
</dbReference>
<dbReference type="NCBIfam" id="TIGR03301">
    <property type="entry name" value="PhnW-AepZ"/>
    <property type="match status" value="1"/>
</dbReference>
<evidence type="ECO:0000256" key="6">
    <source>
        <dbReference type="ARBA" id="ARBA00049460"/>
    </source>
</evidence>
<evidence type="ECO:0000256" key="1">
    <source>
        <dbReference type="ARBA" id="ARBA00001933"/>
    </source>
</evidence>
<proteinExistence type="inferred from homology"/>
<dbReference type="InterPro" id="IPR015421">
    <property type="entry name" value="PyrdxlP-dep_Trfase_major"/>
</dbReference>
<reference evidence="12" key="1">
    <citation type="submission" date="2018-06" db="EMBL/GenBank/DDBJ databases">
        <title>Aestuariibacter litoralis strain KCTC 52945T.</title>
        <authorList>
            <person name="Li X."/>
            <person name="Salam N."/>
            <person name="Li J.-L."/>
            <person name="Chen Y.-M."/>
            <person name="Yang Z.-W."/>
            <person name="Zhang L.-Y."/>
            <person name="Han M.-X."/>
            <person name="Xiao M."/>
            <person name="Li W.-J."/>
        </authorList>
    </citation>
    <scope>NUCLEOTIDE SEQUENCE [LARGE SCALE GENOMIC DNA]</scope>
    <source>
        <strain evidence="12">KCTC 52945</strain>
    </source>
</reference>
<evidence type="ECO:0000313" key="11">
    <source>
        <dbReference type="EMBL" id="PZF77248.1"/>
    </source>
</evidence>
<comment type="similarity">
    <text evidence="7">Belongs to the class-V pyridoxal-phosphate-dependent aminotransferase family. PhnW subfamily.</text>
</comment>
<dbReference type="InterPro" id="IPR012703">
    <property type="entry name" value="NH2EtPonate_pyrv_transaminase"/>
</dbReference>
<dbReference type="NCBIfam" id="NF010006">
    <property type="entry name" value="PRK13479.1"/>
    <property type="match status" value="1"/>
</dbReference>
<feature type="binding site" evidence="8">
    <location>
        <position position="350"/>
    </location>
    <ligand>
        <name>substrate</name>
    </ligand>
</feature>
<evidence type="ECO:0000256" key="9">
    <source>
        <dbReference type="PIRSR" id="PIRSR000524-50"/>
    </source>
</evidence>
<organism evidence="11 12">
    <name type="scientific">Aestuariivirga litoralis</name>
    <dbReference type="NCBI Taxonomy" id="2650924"/>
    <lineage>
        <taxon>Bacteria</taxon>
        <taxon>Pseudomonadati</taxon>
        <taxon>Pseudomonadota</taxon>
        <taxon>Alphaproteobacteria</taxon>
        <taxon>Hyphomicrobiales</taxon>
        <taxon>Aestuariivirgaceae</taxon>
        <taxon>Aestuariivirga</taxon>
    </lineage>
</organism>
<evidence type="ECO:0000256" key="5">
    <source>
        <dbReference type="ARBA" id="ARBA00023317"/>
    </source>
</evidence>
<feature type="domain" description="Aminotransferase class V" evidence="10">
    <location>
        <begin position="43"/>
        <end position="350"/>
    </location>
</feature>
<dbReference type="InterPro" id="IPR015422">
    <property type="entry name" value="PyrdxlP-dep_Trfase_small"/>
</dbReference>
<dbReference type="HAMAP" id="MF_01376">
    <property type="entry name" value="PhnW_aminotrans_5"/>
    <property type="match status" value="1"/>
</dbReference>
<evidence type="ECO:0000313" key="12">
    <source>
        <dbReference type="Proteomes" id="UP000248795"/>
    </source>
</evidence>
<keyword evidence="5 7" id="KW-0670">Pyruvate</keyword>
<comment type="cofactor">
    <cofactor evidence="1 7 9">
        <name>pyridoxal 5'-phosphate</name>
        <dbReference type="ChEBI" id="CHEBI:597326"/>
    </cofactor>
</comment>
<dbReference type="InterPro" id="IPR000192">
    <property type="entry name" value="Aminotrans_V_dom"/>
</dbReference>
<dbReference type="RefSeq" id="WP_111197560.1">
    <property type="nucleotide sequence ID" value="NZ_QKVK01000003.1"/>
</dbReference>
<dbReference type="PANTHER" id="PTHR42778">
    <property type="entry name" value="2-AMINOETHYLPHOSPHONATE--PYRUVATE TRANSAMINASE"/>
    <property type="match status" value="1"/>
</dbReference>
<dbReference type="InterPro" id="IPR024169">
    <property type="entry name" value="SP_NH2Trfase/AEP_transaminase"/>
</dbReference>
<keyword evidence="12" id="KW-1185">Reference proteome</keyword>
<dbReference type="AlphaFoldDB" id="A0A2W2BAV5"/>
<gene>
    <name evidence="7" type="primary">phnW</name>
    <name evidence="11" type="ORF">DK847_07935</name>
</gene>
<dbReference type="Proteomes" id="UP000248795">
    <property type="component" value="Unassembled WGS sequence"/>
</dbReference>
<dbReference type="SUPFAM" id="SSF53383">
    <property type="entry name" value="PLP-dependent transferases"/>
    <property type="match status" value="1"/>
</dbReference>
<dbReference type="PIRSF" id="PIRSF000524">
    <property type="entry name" value="SPT"/>
    <property type="match status" value="1"/>
</dbReference>
<keyword evidence="3 7" id="KW-0808">Transferase</keyword>
<evidence type="ECO:0000256" key="4">
    <source>
        <dbReference type="ARBA" id="ARBA00022898"/>
    </source>
</evidence>
<sequence length="386" mass="41845">MDKQPHRFAGPPGQEDMPYLLTPGPLTTSRGVKAAMLADWGSRDVEFRRVVSGIRKGLLDLAGCDDSYECVIMQGSGTFAIEAALGAFCPKSESRTLVVANGAYGDRAAAILGKLGRPVVKIDKGDSAAPSVEDVTRALDADPAISHVWIIHCETTSGIVNPIEEIARAVKARGKVYMVDAMSSFGAIPVHMGVGMDVMVSSSNKCIEGVPGFSYVLVKRDMLEASKGMSHSVVLDLFEQWKGLEANGQFRFTPPTHALVAFHTAMKEHAAEGGVAARGARYQRNAQILIRGMRDMGFSTLLSDNQAGPIIQTFLTPRDKNFHFETFYEELRRRGFAIYPGKLTKRPSFRIGTIGKVDEAVMNGVLKAIREVLANMKVTDLAPLEG</sequence>
<dbReference type="NCBIfam" id="TIGR02326">
    <property type="entry name" value="transamin_PhnW"/>
    <property type="match status" value="1"/>
</dbReference>
<keyword evidence="4 7" id="KW-0663">Pyridoxal phosphate</keyword>
<dbReference type="Pfam" id="PF00266">
    <property type="entry name" value="Aminotran_5"/>
    <property type="match status" value="1"/>
</dbReference>
<comment type="function">
    <text evidence="7">Involved in phosphonate degradation.</text>
</comment>